<comment type="caution">
    <text evidence="1">The sequence shown here is derived from an EMBL/GenBank/DDBJ whole genome shotgun (WGS) entry which is preliminary data.</text>
</comment>
<dbReference type="InterPro" id="IPR036513">
    <property type="entry name" value="STAS_dom_sf"/>
</dbReference>
<protein>
    <submittedName>
        <fullName evidence="1">Uncharacterized protein</fullName>
    </submittedName>
</protein>
<evidence type="ECO:0000313" key="1">
    <source>
        <dbReference type="EMBL" id="MBI3015512.1"/>
    </source>
</evidence>
<accession>A0A932GRE9</accession>
<dbReference type="AlphaFoldDB" id="A0A932GRE9"/>
<sequence>MGVTFHLRKHQERKGSVLEIRGIVDGSSACEIVNFLTDLPAERFPVFLDFANTETIYQFGARVLEDRARSVARRKGRVLLTRLPVCPGWFGSDTYQDPVPL</sequence>
<name>A0A932GRE9_UNCTE</name>
<organism evidence="1 2">
    <name type="scientific">Tectimicrobiota bacterium</name>
    <dbReference type="NCBI Taxonomy" id="2528274"/>
    <lineage>
        <taxon>Bacteria</taxon>
        <taxon>Pseudomonadati</taxon>
        <taxon>Nitrospinota/Tectimicrobiota group</taxon>
        <taxon>Candidatus Tectimicrobiota</taxon>
    </lineage>
</organism>
<dbReference type="SUPFAM" id="SSF52091">
    <property type="entry name" value="SpoIIaa-like"/>
    <property type="match status" value="1"/>
</dbReference>
<reference evidence="1" key="1">
    <citation type="submission" date="2020-07" db="EMBL/GenBank/DDBJ databases">
        <title>Huge and variable diversity of episymbiotic CPR bacteria and DPANN archaea in groundwater ecosystems.</title>
        <authorList>
            <person name="He C.Y."/>
            <person name="Keren R."/>
            <person name="Whittaker M."/>
            <person name="Farag I.F."/>
            <person name="Doudna J."/>
            <person name="Cate J.H.D."/>
            <person name="Banfield J.F."/>
        </authorList>
    </citation>
    <scope>NUCLEOTIDE SEQUENCE</scope>
    <source>
        <strain evidence="1">NC_groundwater_717_Ag_S-0.2um_59_8</strain>
    </source>
</reference>
<dbReference type="Proteomes" id="UP000741360">
    <property type="component" value="Unassembled WGS sequence"/>
</dbReference>
<evidence type="ECO:0000313" key="2">
    <source>
        <dbReference type="Proteomes" id="UP000741360"/>
    </source>
</evidence>
<dbReference type="EMBL" id="JACPSX010000205">
    <property type="protein sequence ID" value="MBI3015512.1"/>
    <property type="molecule type" value="Genomic_DNA"/>
</dbReference>
<gene>
    <name evidence="1" type="ORF">HYY65_10735</name>
</gene>
<dbReference type="Gene3D" id="3.30.750.24">
    <property type="entry name" value="STAS domain"/>
    <property type="match status" value="1"/>
</dbReference>
<proteinExistence type="predicted"/>